<dbReference type="Pfam" id="PF13519">
    <property type="entry name" value="VWA_2"/>
    <property type="match status" value="1"/>
</dbReference>
<dbReference type="InterPro" id="IPR036465">
    <property type="entry name" value="vWFA_dom_sf"/>
</dbReference>
<dbReference type="InterPro" id="IPR002035">
    <property type="entry name" value="VWF_A"/>
</dbReference>
<dbReference type="OrthoDB" id="9758211at2"/>
<evidence type="ECO:0000313" key="3">
    <source>
        <dbReference type="EMBL" id="CAD85917.1"/>
    </source>
</evidence>
<proteinExistence type="predicted"/>
<name>Q82TA1_NITEU</name>
<evidence type="ECO:0000259" key="2">
    <source>
        <dbReference type="PROSITE" id="PS50234"/>
    </source>
</evidence>
<dbReference type="AlphaFoldDB" id="Q82TA1"/>
<accession>Q82TA1</accession>
<dbReference type="RefSeq" id="WP_011112532.1">
    <property type="nucleotide sequence ID" value="NC_004757.1"/>
</dbReference>
<feature type="compositionally biased region" description="Basic and acidic residues" evidence="1">
    <location>
        <begin position="256"/>
        <end position="270"/>
    </location>
</feature>
<dbReference type="Gene3D" id="3.40.50.410">
    <property type="entry name" value="von Willebrand factor, type A domain"/>
    <property type="match status" value="1"/>
</dbReference>
<dbReference type="PROSITE" id="PS50234">
    <property type="entry name" value="VWFA"/>
    <property type="match status" value="1"/>
</dbReference>
<protein>
    <submittedName>
        <fullName evidence="3">von Willebrand factor type A domain</fullName>
    </submittedName>
</protein>
<dbReference type="KEGG" id="neu:NE2006"/>
<dbReference type="HOGENOM" id="CLU_024042_0_0_4"/>
<dbReference type="InterPro" id="IPR051928">
    <property type="entry name" value="NorD/CobT"/>
</dbReference>
<evidence type="ECO:0000256" key="1">
    <source>
        <dbReference type="SAM" id="MobiDB-lite"/>
    </source>
</evidence>
<gene>
    <name evidence="3" type="primary">norD</name>
    <name evidence="3" type="ordered locus">NE2006</name>
</gene>
<feature type="compositionally biased region" description="Polar residues" evidence="1">
    <location>
        <begin position="239"/>
        <end position="255"/>
    </location>
</feature>
<dbReference type="PhylomeDB" id="Q82TA1"/>
<organism evidence="3 4">
    <name type="scientific">Nitrosomonas europaea (strain ATCC 19718 / CIP 103999 / KCTC 2705 / NBRC 14298)</name>
    <dbReference type="NCBI Taxonomy" id="228410"/>
    <lineage>
        <taxon>Bacteria</taxon>
        <taxon>Pseudomonadati</taxon>
        <taxon>Pseudomonadota</taxon>
        <taxon>Betaproteobacteria</taxon>
        <taxon>Nitrosomonadales</taxon>
        <taxon>Nitrosomonadaceae</taxon>
        <taxon>Nitrosomonas</taxon>
    </lineage>
</organism>
<dbReference type="SMART" id="SM00327">
    <property type="entry name" value="VWA"/>
    <property type="match status" value="1"/>
</dbReference>
<dbReference type="STRING" id="228410.NE2006"/>
<dbReference type="EMBL" id="AL954747">
    <property type="protein sequence ID" value="CAD85917.1"/>
    <property type="molecule type" value="Genomic_DNA"/>
</dbReference>
<dbReference type="CDD" id="cd01454">
    <property type="entry name" value="vWA_norD_type"/>
    <property type="match status" value="1"/>
</dbReference>
<feature type="region of interest" description="Disordered" evidence="1">
    <location>
        <begin position="237"/>
        <end position="282"/>
    </location>
</feature>
<dbReference type="PANTHER" id="PTHR41248">
    <property type="entry name" value="NORD PROTEIN"/>
    <property type="match status" value="1"/>
</dbReference>
<sequence>MWQWLELEEQIGRFWHRLVGQTANSYPEYPSVAVSLECVHTALCTFFHGMGGHHGLPLVAGMPQTTPHRRNLKQRLGGDVEKLPLAMLDRERLMLPASISHFPETSLNRQCYFWLAAFFASAPESVSASFPDDPLQADLVFLHYADQISLHVCERYPGLEKTYRTLCAHVLQSRPHRSLPAQEQAVEAAVLALLGQPCIDPAGANLLARIRQPEPDFNDLRADKGYHPFLPVPLWGVVQPNSSQQDAHQTMPADTNTDHADRSARQEEDKHRRKARRGRFDQSERDDPLLLNRFEKLITWSEMVNVNRAVEDDDEADARNAAESMEELAITSHPRSASTVLKFDLDLSPEDTDPASLLAQLTYREWDYRRKQYHAAHCQIWCQIAGETGEQWEPDDRARQQFRRVRRQFEALRPDKEILPRQLDGAELDLDALVRARADQTASGKGSDRLYLAVRQQTRNLAVMILVDVSLSTDSWINNRRILDIEKETLVALATGIAACRDTFSIHAFTSRKRHFVKLTTIKDFDSPFSSRTLRRIAALRPGYYTRIGAALRHTSQLLAQRPERHRLLLLLSDGKPNDLDHYEGRYGIEDTRQAVMEARRLGLKLFGITIDREAKDYFPYLFGRGGYAIINRPERLIEIVPALYRQLTG</sequence>
<evidence type="ECO:0000313" key="4">
    <source>
        <dbReference type="Proteomes" id="UP000001416"/>
    </source>
</evidence>
<dbReference type="eggNOG" id="COG4548">
    <property type="taxonomic scope" value="Bacteria"/>
</dbReference>
<keyword evidence="4" id="KW-1185">Reference proteome</keyword>
<dbReference type="PANTHER" id="PTHR41248:SF1">
    <property type="entry name" value="NORD PROTEIN"/>
    <property type="match status" value="1"/>
</dbReference>
<dbReference type="GeneID" id="87105154"/>
<dbReference type="Proteomes" id="UP000001416">
    <property type="component" value="Chromosome"/>
</dbReference>
<feature type="domain" description="VWFA" evidence="2">
    <location>
        <begin position="462"/>
        <end position="622"/>
    </location>
</feature>
<reference evidence="3 4" key="1">
    <citation type="journal article" date="2003" name="J. Bacteriol.">
        <title>Complete genome sequence of the ammonia-oxidizing bacterium and obligate chemolithoautotroph Nitrosomonas europaea.</title>
        <authorList>
            <person name="Chain P."/>
            <person name="Lamerdin J."/>
            <person name="Larimer F."/>
            <person name="Regala W."/>
            <person name="Land M."/>
            <person name="Hauser L."/>
            <person name="Hooper A."/>
            <person name="Klotz M."/>
            <person name="Norton J."/>
            <person name="Sayavedra-Soto L."/>
            <person name="Arciero D."/>
            <person name="Hommes N."/>
            <person name="Whittaker M."/>
            <person name="Arp D."/>
        </authorList>
    </citation>
    <scope>NUCLEOTIDE SEQUENCE [LARGE SCALE GENOMIC DNA]</scope>
    <source>
        <strain evidence="4">ATCC 19718 / CIP 103999 / KCTC 2705 / NBRC 14298</strain>
    </source>
</reference>
<dbReference type="SUPFAM" id="SSF53300">
    <property type="entry name" value="vWA-like"/>
    <property type="match status" value="1"/>
</dbReference>